<keyword evidence="2" id="KW-0472">Membrane</keyword>
<keyword evidence="2" id="KW-0812">Transmembrane</keyword>
<sequence length="209" mass="23498">MSKSSHTPDNSDHAPDDFGKKHPGLAEITFAGDDRPLRGRIRQHLRNPPMRTIFLIALVVASIPISIIYPKVSKVAQENWSVVELSRERHFVNVTAASWIYPFLRMQATRMQSAEVPIEWRGVSFKHGPCLPEHMSQLPVGKYAYAIETACKNLDKIQMTYASDCAQTSDCIIPNEAVVELQIVLDHLKVAFSDAGFGIQVDDQEQIRE</sequence>
<keyword evidence="2" id="KW-1133">Transmembrane helix</keyword>
<feature type="compositionally biased region" description="Basic and acidic residues" evidence="1">
    <location>
        <begin position="9"/>
        <end position="20"/>
    </location>
</feature>
<gene>
    <name evidence="3" type="ORF">METZ01_LOCUS4401</name>
</gene>
<name>A0A381NAK8_9ZZZZ</name>
<evidence type="ECO:0000256" key="2">
    <source>
        <dbReference type="SAM" id="Phobius"/>
    </source>
</evidence>
<feature type="region of interest" description="Disordered" evidence="1">
    <location>
        <begin position="1"/>
        <end position="22"/>
    </location>
</feature>
<dbReference type="AlphaFoldDB" id="A0A381NAK8"/>
<proteinExistence type="predicted"/>
<accession>A0A381NAK8</accession>
<protein>
    <submittedName>
        <fullName evidence="3">Uncharacterized protein</fullName>
    </submittedName>
</protein>
<organism evidence="3">
    <name type="scientific">marine metagenome</name>
    <dbReference type="NCBI Taxonomy" id="408172"/>
    <lineage>
        <taxon>unclassified sequences</taxon>
        <taxon>metagenomes</taxon>
        <taxon>ecological metagenomes</taxon>
    </lineage>
</organism>
<evidence type="ECO:0000313" key="3">
    <source>
        <dbReference type="EMBL" id="SUZ51547.1"/>
    </source>
</evidence>
<feature type="transmembrane region" description="Helical" evidence="2">
    <location>
        <begin position="52"/>
        <end position="69"/>
    </location>
</feature>
<dbReference type="EMBL" id="UINC01000226">
    <property type="protein sequence ID" value="SUZ51547.1"/>
    <property type="molecule type" value="Genomic_DNA"/>
</dbReference>
<reference evidence="3" key="1">
    <citation type="submission" date="2018-05" db="EMBL/GenBank/DDBJ databases">
        <authorList>
            <person name="Lanie J.A."/>
            <person name="Ng W.-L."/>
            <person name="Kazmierczak K.M."/>
            <person name="Andrzejewski T.M."/>
            <person name="Davidsen T.M."/>
            <person name="Wayne K.J."/>
            <person name="Tettelin H."/>
            <person name="Glass J.I."/>
            <person name="Rusch D."/>
            <person name="Podicherti R."/>
            <person name="Tsui H.-C.T."/>
            <person name="Winkler M.E."/>
        </authorList>
    </citation>
    <scope>NUCLEOTIDE SEQUENCE</scope>
</reference>
<evidence type="ECO:0000256" key="1">
    <source>
        <dbReference type="SAM" id="MobiDB-lite"/>
    </source>
</evidence>